<accession>A0ABT6X115</accession>
<gene>
    <name evidence="1" type="ORF">QLQ12_44685</name>
</gene>
<name>A0ABT6X115_9ACTN</name>
<proteinExistence type="predicted"/>
<keyword evidence="2" id="KW-1185">Reference proteome</keyword>
<evidence type="ECO:0000313" key="2">
    <source>
        <dbReference type="Proteomes" id="UP001241758"/>
    </source>
</evidence>
<organism evidence="1 2">
    <name type="scientific">Actinoplanes sandaracinus</name>
    <dbReference type="NCBI Taxonomy" id="3045177"/>
    <lineage>
        <taxon>Bacteria</taxon>
        <taxon>Bacillati</taxon>
        <taxon>Actinomycetota</taxon>
        <taxon>Actinomycetes</taxon>
        <taxon>Micromonosporales</taxon>
        <taxon>Micromonosporaceae</taxon>
        <taxon>Actinoplanes</taxon>
    </lineage>
</organism>
<comment type="caution">
    <text evidence="1">The sequence shown here is derived from an EMBL/GenBank/DDBJ whole genome shotgun (WGS) entry which is preliminary data.</text>
</comment>
<evidence type="ECO:0000313" key="1">
    <source>
        <dbReference type="EMBL" id="MDI6105700.1"/>
    </source>
</evidence>
<dbReference type="Proteomes" id="UP001241758">
    <property type="component" value="Unassembled WGS sequence"/>
</dbReference>
<protein>
    <submittedName>
        <fullName evidence="1">Uncharacterized protein</fullName>
    </submittedName>
</protein>
<sequence>MTTTAIDQAEGVHGQAPLAARHLLTCVFARSGGRNVVRRPDRLGVERDRRRILDPAGLLAGLAAQQIMPLSRTAIDHQPKLIEPPRPQADDPEQTLLMALDQAPADGLTVPELIDHTGMRRTWVYDRLQAHATAGRARQVARGRWRA</sequence>
<dbReference type="EMBL" id="JASCTH010000051">
    <property type="protein sequence ID" value="MDI6105700.1"/>
    <property type="molecule type" value="Genomic_DNA"/>
</dbReference>
<reference evidence="1 2" key="1">
    <citation type="submission" date="2023-05" db="EMBL/GenBank/DDBJ databases">
        <title>Actinoplanes sp. NEAU-A12 genome sequencing.</title>
        <authorList>
            <person name="Wang Z.-S."/>
        </authorList>
    </citation>
    <scope>NUCLEOTIDE SEQUENCE [LARGE SCALE GENOMIC DNA]</scope>
    <source>
        <strain evidence="1 2">NEAU-A12</strain>
    </source>
</reference>